<accession>A0A2W1BS08</accession>
<keyword evidence="2" id="KW-0472">Membrane</keyword>
<evidence type="ECO:0000313" key="3">
    <source>
        <dbReference type="EMBL" id="PZC77111.1"/>
    </source>
</evidence>
<gene>
    <name evidence="3" type="primary">HaOG203728</name>
    <name evidence="3" type="ORF">B5X24_HaOG203728</name>
</gene>
<keyword evidence="4" id="KW-1185">Reference proteome</keyword>
<evidence type="ECO:0000313" key="4">
    <source>
        <dbReference type="Proteomes" id="UP000249218"/>
    </source>
</evidence>
<proteinExistence type="predicted"/>
<protein>
    <recommendedName>
        <fullName evidence="5">Gustatory receptor</fullName>
    </recommendedName>
</protein>
<dbReference type="Proteomes" id="UP000249218">
    <property type="component" value="Unassembled WGS sequence"/>
</dbReference>
<evidence type="ECO:0000256" key="2">
    <source>
        <dbReference type="SAM" id="Phobius"/>
    </source>
</evidence>
<reference evidence="3 4" key="1">
    <citation type="journal article" date="2017" name="BMC Biol.">
        <title>Genomic innovations, transcriptional plasticity and gene loss underlying the evolution and divergence of two highly polyphagous and invasive Helicoverpa pest species.</title>
        <authorList>
            <person name="Pearce S.L."/>
            <person name="Clarke D.F."/>
            <person name="East P.D."/>
            <person name="Elfekih S."/>
            <person name="Gordon K.H."/>
            <person name="Jermiin L.S."/>
            <person name="McGaughran A."/>
            <person name="Oakeshott J.G."/>
            <person name="Papanikolaou A."/>
            <person name="Perera O.P."/>
            <person name="Rane R.V."/>
            <person name="Richards S."/>
            <person name="Tay W.T."/>
            <person name="Walsh T.K."/>
            <person name="Anderson A."/>
            <person name="Anderson C.J."/>
            <person name="Asgari S."/>
            <person name="Board P.G."/>
            <person name="Bretschneider A."/>
            <person name="Campbell P.M."/>
            <person name="Chertemps T."/>
            <person name="Christeller J.T."/>
            <person name="Coppin C.W."/>
            <person name="Downes S.J."/>
            <person name="Duan G."/>
            <person name="Farnsworth C.A."/>
            <person name="Good R.T."/>
            <person name="Han L.B."/>
            <person name="Han Y.C."/>
            <person name="Hatje K."/>
            <person name="Horne I."/>
            <person name="Huang Y.P."/>
            <person name="Hughes D.S."/>
            <person name="Jacquin-Joly E."/>
            <person name="James W."/>
            <person name="Jhangiani S."/>
            <person name="Kollmar M."/>
            <person name="Kuwar S.S."/>
            <person name="Li S."/>
            <person name="Liu N.Y."/>
            <person name="Maibeche M.T."/>
            <person name="Miller J.R."/>
            <person name="Montagne N."/>
            <person name="Perry T."/>
            <person name="Qu J."/>
            <person name="Song S.V."/>
            <person name="Sutton G.G."/>
            <person name="Vogel H."/>
            <person name="Walenz B.P."/>
            <person name="Xu W."/>
            <person name="Zhang H.J."/>
            <person name="Zou Z."/>
            <person name="Batterham P."/>
            <person name="Edwards O.R."/>
            <person name="Feyereisen R."/>
            <person name="Gibbs R.A."/>
            <person name="Heckel D.G."/>
            <person name="McGrath A."/>
            <person name="Robin C."/>
            <person name="Scherer S.E."/>
            <person name="Worley K.C."/>
            <person name="Wu Y.D."/>
        </authorList>
    </citation>
    <scope>NUCLEOTIDE SEQUENCE [LARGE SCALE GENOMIC DNA]</scope>
    <source>
        <strain evidence="3">Harm_GR_Male_#8</strain>
        <tissue evidence="3">Whole organism</tissue>
    </source>
</reference>
<name>A0A2W1BS08_HELAM</name>
<keyword evidence="2" id="KW-1133">Transmembrane helix</keyword>
<dbReference type="OrthoDB" id="7414613at2759"/>
<keyword evidence="1" id="KW-0175">Coiled coil</keyword>
<evidence type="ECO:0000256" key="1">
    <source>
        <dbReference type="SAM" id="Coils"/>
    </source>
</evidence>
<organism evidence="3 4">
    <name type="scientific">Helicoverpa armigera</name>
    <name type="common">Cotton bollworm</name>
    <name type="synonym">Heliothis armigera</name>
    <dbReference type="NCBI Taxonomy" id="29058"/>
    <lineage>
        <taxon>Eukaryota</taxon>
        <taxon>Metazoa</taxon>
        <taxon>Ecdysozoa</taxon>
        <taxon>Arthropoda</taxon>
        <taxon>Hexapoda</taxon>
        <taxon>Insecta</taxon>
        <taxon>Pterygota</taxon>
        <taxon>Neoptera</taxon>
        <taxon>Endopterygota</taxon>
        <taxon>Lepidoptera</taxon>
        <taxon>Glossata</taxon>
        <taxon>Ditrysia</taxon>
        <taxon>Noctuoidea</taxon>
        <taxon>Noctuidae</taxon>
        <taxon>Heliothinae</taxon>
        <taxon>Helicoverpa</taxon>
    </lineage>
</organism>
<evidence type="ECO:0008006" key="5">
    <source>
        <dbReference type="Google" id="ProtNLM"/>
    </source>
</evidence>
<keyword evidence="2" id="KW-0812">Transmembrane</keyword>
<dbReference type="AlphaFoldDB" id="A0A2W1BS08"/>
<feature type="transmembrane region" description="Helical" evidence="2">
    <location>
        <begin position="152"/>
        <end position="179"/>
    </location>
</feature>
<feature type="coiled-coil region" evidence="1">
    <location>
        <begin position="9"/>
        <end position="50"/>
    </location>
</feature>
<sequence>MQTRRATAVKDLEDKLRATLKELETTKNLCAQLLQEREDSEVEVKNVVDKNTVLKNDLAELHIQHMDLLDQHNHLQQALVVTIVSASWLIKDIVLVIFHSVQCEMFYIAIEEAEISCVKLMMNKNCPGDQARLYKKVMQTNRTFSKMSACGLFYVDGVLPLKLTGLLASYVIVLLQFAFL</sequence>
<dbReference type="EMBL" id="KZ149937">
    <property type="protein sequence ID" value="PZC77111.1"/>
    <property type="molecule type" value="Genomic_DNA"/>
</dbReference>